<keyword evidence="3" id="KW-1185">Reference proteome</keyword>
<dbReference type="AlphaFoldDB" id="X6L960"/>
<dbReference type="EMBL" id="ASPP01047780">
    <property type="protein sequence ID" value="ETN98063.1"/>
    <property type="molecule type" value="Genomic_DNA"/>
</dbReference>
<evidence type="ECO:0000313" key="3">
    <source>
        <dbReference type="Proteomes" id="UP000023152"/>
    </source>
</evidence>
<accession>X6L960</accession>
<dbReference type="Proteomes" id="UP000023152">
    <property type="component" value="Unassembled WGS sequence"/>
</dbReference>
<evidence type="ECO:0000313" key="2">
    <source>
        <dbReference type="EMBL" id="ETN98063.1"/>
    </source>
</evidence>
<proteinExistence type="predicted"/>
<organism evidence="2 3">
    <name type="scientific">Reticulomyxa filosa</name>
    <dbReference type="NCBI Taxonomy" id="46433"/>
    <lineage>
        <taxon>Eukaryota</taxon>
        <taxon>Sar</taxon>
        <taxon>Rhizaria</taxon>
        <taxon>Retaria</taxon>
        <taxon>Foraminifera</taxon>
        <taxon>Monothalamids</taxon>
        <taxon>Reticulomyxidae</taxon>
        <taxon>Reticulomyxa</taxon>
    </lineage>
</organism>
<evidence type="ECO:0000256" key="1">
    <source>
        <dbReference type="SAM" id="Coils"/>
    </source>
</evidence>
<reference evidence="2 3" key="1">
    <citation type="journal article" date="2013" name="Curr. Biol.">
        <title>The Genome of the Foraminiferan Reticulomyxa filosa.</title>
        <authorList>
            <person name="Glockner G."/>
            <person name="Hulsmann N."/>
            <person name="Schleicher M."/>
            <person name="Noegel A.A."/>
            <person name="Eichinger L."/>
            <person name="Gallinger C."/>
            <person name="Pawlowski J."/>
            <person name="Sierra R."/>
            <person name="Euteneuer U."/>
            <person name="Pillet L."/>
            <person name="Moustafa A."/>
            <person name="Platzer M."/>
            <person name="Groth M."/>
            <person name="Szafranski K."/>
            <person name="Schliwa M."/>
        </authorList>
    </citation>
    <scope>NUCLEOTIDE SEQUENCE [LARGE SCALE GENOMIC DNA]</scope>
</reference>
<name>X6L960_RETFI</name>
<comment type="caution">
    <text evidence="2">The sequence shown here is derived from an EMBL/GenBank/DDBJ whole genome shotgun (WGS) entry which is preliminary data.</text>
</comment>
<protein>
    <submittedName>
        <fullName evidence="2">Uncharacterized protein</fullName>
    </submittedName>
</protein>
<feature type="coiled-coil region" evidence="1">
    <location>
        <begin position="36"/>
        <end position="63"/>
    </location>
</feature>
<sequence>MRFFRFKRVSLKTCSQTIIFLFYFLNNFNLYTPLTEHIINKNKKNARRKKKELKAQNGVEEENQFETVTKLLREQLEIKDREWYPTTYKTCFVWRGSVTARELRCSKDTRASSGTCEFDACGERLWTRDKRPQFNDDNLYYRFVMDEVSHGKKEKNEETSQDWSWRYLVPGLFRTEQRINLQAKVKDLSLEVGNAKLTENDTFCIWSIDKYNQCTSSQMDFH</sequence>
<keyword evidence="1" id="KW-0175">Coiled coil</keyword>
<gene>
    <name evidence="2" type="ORF">RFI_39457</name>
</gene>